<dbReference type="SUPFAM" id="SSF103263">
    <property type="entry name" value="Chorismate synthase, AroC"/>
    <property type="match status" value="1"/>
</dbReference>
<comment type="function">
    <text evidence="7">Catalyzes the anti-1,4-elimination of the C-3 phosphate and the C-6 proR hydrogen from 5-enolpyruvylshikimate-3-phosphate (EPSP) to yield chorismate, which is the branch point compound that serves as the starting substrate for the three terminal pathways of aromatic amino acid biosynthesis. This reaction introduces a second double bond into the aromatic ring system.</text>
</comment>
<feature type="binding site" evidence="7">
    <location>
        <begin position="296"/>
        <end position="300"/>
    </location>
    <ligand>
        <name>FMN</name>
        <dbReference type="ChEBI" id="CHEBI:58210"/>
    </ligand>
</feature>
<dbReference type="STRING" id="1577791.Mpt1_c09810"/>
<dbReference type="HOGENOM" id="CLU_034547_0_0_2"/>
<dbReference type="GO" id="GO:0004107">
    <property type="term" value="F:chorismate synthase activity"/>
    <property type="evidence" value="ECO:0007669"/>
    <property type="project" value="UniProtKB-UniRule"/>
</dbReference>
<dbReference type="PROSITE" id="PS00789">
    <property type="entry name" value="CHORISMATE_SYNTHASE_3"/>
    <property type="match status" value="1"/>
</dbReference>
<keyword evidence="6 7" id="KW-0456">Lyase</keyword>
<gene>
    <name evidence="7 8" type="primary">aroC</name>
    <name evidence="8" type="ORF">Mpt1_c09810</name>
</gene>
<sequence>MYKLGDSIVYTLYGESHAEYIGGYLEGIPKGMKIDIEQINKDLALRKPSAGIGTPRKEPDEVEFLSGLDNGKATGEKIHYRIKNTNTDSSKYDIFNRTPRPGHADLPALIKFPGHKIKGGNQFSGRLTVSVVVAGSIARQFIAQYGINVGAFTRSIGNVRDEEERTFEDTVRSKDNPTRAATKELDSLMNREVLEASAEEDSVGGVVECITTGLPIGFGGTWFGSLDAEIARAVFAIPACKGVEFGRGFELTKMKGSESNDPFYYENGVRLRTNNMGGILGGMSDGAPMVFRAAFKPTPSIGKEQDTIDLKTKSDAKVVVKGRHDPCIVPRAVVVVESVTCLVIADEIKKEKLAK</sequence>
<evidence type="ECO:0000256" key="6">
    <source>
        <dbReference type="ARBA" id="ARBA00023239"/>
    </source>
</evidence>
<dbReference type="PANTHER" id="PTHR21085">
    <property type="entry name" value="CHORISMATE SYNTHASE"/>
    <property type="match status" value="1"/>
</dbReference>
<dbReference type="HAMAP" id="MF_00300">
    <property type="entry name" value="Chorismate_synth"/>
    <property type="match status" value="1"/>
</dbReference>
<protein>
    <recommendedName>
        <fullName evidence="3 7">Chorismate synthase</fullName>
        <shortName evidence="7">CS</shortName>
        <ecNumber evidence="3 7">4.2.3.5</ecNumber>
    </recommendedName>
    <alternativeName>
        <fullName evidence="7">5-enolpyruvylshikimate-3-phosphate phospholyase</fullName>
    </alternativeName>
</protein>
<comment type="similarity">
    <text evidence="2 7">Belongs to the chorismate synthase family.</text>
</comment>
<comment type="catalytic activity">
    <reaction evidence="7">
        <text>5-O-(1-carboxyvinyl)-3-phosphoshikimate = chorismate + phosphate</text>
        <dbReference type="Rhea" id="RHEA:21020"/>
        <dbReference type="ChEBI" id="CHEBI:29748"/>
        <dbReference type="ChEBI" id="CHEBI:43474"/>
        <dbReference type="ChEBI" id="CHEBI:57701"/>
        <dbReference type="EC" id="4.2.3.5"/>
    </reaction>
</comment>
<dbReference type="NCBIfam" id="NF003793">
    <property type="entry name" value="PRK05382.1"/>
    <property type="match status" value="1"/>
</dbReference>
<evidence type="ECO:0000256" key="5">
    <source>
        <dbReference type="ARBA" id="ARBA00023141"/>
    </source>
</evidence>
<keyword evidence="7" id="KW-0288">FMN</keyword>
<dbReference type="Proteomes" id="UP000030787">
    <property type="component" value="Chromosome"/>
</dbReference>
<evidence type="ECO:0000256" key="2">
    <source>
        <dbReference type="ARBA" id="ARBA00008014"/>
    </source>
</evidence>
<dbReference type="NCBIfam" id="TIGR00033">
    <property type="entry name" value="aroC"/>
    <property type="match status" value="1"/>
</dbReference>
<feature type="binding site" evidence="7">
    <location>
        <position position="46"/>
    </location>
    <ligand>
        <name>NADP(+)</name>
        <dbReference type="ChEBI" id="CHEBI:58349"/>
    </ligand>
</feature>
<dbReference type="GO" id="GO:0009423">
    <property type="term" value="P:chorismate biosynthetic process"/>
    <property type="evidence" value="ECO:0007669"/>
    <property type="project" value="UniProtKB-UniRule"/>
</dbReference>
<reference evidence="8 9" key="1">
    <citation type="journal article" date="2014" name="Appl. Environ. Microbiol.">
        <title>Comparative Genome Analysis of 'Candidatus Methanoplasma termitum' Indicates a New Mode of Energy Metabolism in the Seventh Order of Methanogens.</title>
        <authorList>
            <person name="Lang K."/>
            <person name="Schuldes J."/>
            <person name="Klingl A."/>
            <person name="Poehlein A."/>
            <person name="Daniel R."/>
            <person name="Brune A."/>
        </authorList>
    </citation>
    <scope>NUCLEOTIDE SEQUENCE [LARGE SCALE GENOMIC DNA]</scope>
    <source>
        <strain evidence="9">Mpt1</strain>
    </source>
</reference>
<keyword evidence="5 7" id="KW-0057">Aromatic amino acid biosynthesis</keyword>
<dbReference type="PIRSF" id="PIRSF001456">
    <property type="entry name" value="Chorismate_synth"/>
    <property type="match status" value="1"/>
</dbReference>
<keyword evidence="7" id="KW-0274">FAD</keyword>
<keyword evidence="4 7" id="KW-0028">Amino-acid biosynthesis</keyword>
<dbReference type="EMBL" id="CP010070">
    <property type="protein sequence ID" value="AIZ56855.1"/>
    <property type="molecule type" value="Genomic_DNA"/>
</dbReference>
<keyword evidence="7" id="KW-0521">NADP</keyword>
<dbReference type="GO" id="GO:0010181">
    <property type="term" value="F:FMN binding"/>
    <property type="evidence" value="ECO:0007669"/>
    <property type="project" value="TreeGrafter"/>
</dbReference>
<dbReference type="OrthoDB" id="33049at2157"/>
<comment type="pathway">
    <text evidence="1 7">Metabolic intermediate biosynthesis; chorismate biosynthesis; chorismate from D-erythrose 4-phosphate and phosphoenolpyruvate: step 7/7.</text>
</comment>
<dbReference type="GO" id="GO:0005829">
    <property type="term" value="C:cytosol"/>
    <property type="evidence" value="ECO:0007669"/>
    <property type="project" value="TreeGrafter"/>
</dbReference>
<dbReference type="CDD" id="cd07304">
    <property type="entry name" value="Chorismate_synthase"/>
    <property type="match status" value="1"/>
</dbReference>
<dbReference type="RefSeq" id="WP_048112719.1">
    <property type="nucleotide sequence ID" value="NZ_CP010070.1"/>
</dbReference>
<dbReference type="Gene3D" id="3.60.150.10">
    <property type="entry name" value="Chorismate synthase AroC"/>
    <property type="match status" value="1"/>
</dbReference>
<dbReference type="PANTHER" id="PTHR21085:SF0">
    <property type="entry name" value="CHORISMATE SYNTHASE"/>
    <property type="match status" value="1"/>
</dbReference>
<feature type="binding site" evidence="7">
    <location>
        <position position="323"/>
    </location>
    <ligand>
        <name>FMN</name>
        <dbReference type="ChEBI" id="CHEBI:58210"/>
    </ligand>
</feature>
<evidence type="ECO:0000313" key="8">
    <source>
        <dbReference type="EMBL" id="AIZ56855.1"/>
    </source>
</evidence>
<organism evidence="8 9">
    <name type="scientific">Candidatus Methanoplasma termitum</name>
    <dbReference type="NCBI Taxonomy" id="1577791"/>
    <lineage>
        <taxon>Archaea</taxon>
        <taxon>Methanobacteriati</taxon>
        <taxon>Thermoplasmatota</taxon>
        <taxon>Thermoplasmata</taxon>
        <taxon>Methanomassiliicoccales</taxon>
        <taxon>Methanomassiliicoccaceae</taxon>
        <taxon>Candidatus Methanoplasma</taxon>
    </lineage>
</organism>
<evidence type="ECO:0000256" key="1">
    <source>
        <dbReference type="ARBA" id="ARBA00005044"/>
    </source>
</evidence>
<evidence type="ECO:0000313" key="9">
    <source>
        <dbReference type="Proteomes" id="UP000030787"/>
    </source>
</evidence>
<evidence type="ECO:0000256" key="3">
    <source>
        <dbReference type="ARBA" id="ARBA00013036"/>
    </source>
</evidence>
<proteinExistence type="inferred from homology"/>
<dbReference type="AlphaFoldDB" id="A0A0A7LCE2"/>
<dbReference type="InterPro" id="IPR020541">
    <property type="entry name" value="Chorismate_synthase_CS"/>
</dbReference>
<comment type="cofactor">
    <cofactor evidence="7">
        <name>FMNH2</name>
        <dbReference type="ChEBI" id="CHEBI:57618"/>
    </cofactor>
    <text evidence="7">Reduced FMN (FMNH(2)).</text>
</comment>
<dbReference type="KEGG" id="mear:Mpt1_c09810"/>
<feature type="binding site" evidence="7">
    <location>
        <position position="281"/>
    </location>
    <ligand>
        <name>FMN</name>
        <dbReference type="ChEBI" id="CHEBI:58210"/>
    </ligand>
</feature>
<accession>A0A0A7LCE2</accession>
<keyword evidence="7" id="KW-0285">Flavoprotein</keyword>
<dbReference type="UniPathway" id="UPA00053">
    <property type="reaction ID" value="UER00090"/>
</dbReference>
<dbReference type="Pfam" id="PF01264">
    <property type="entry name" value="Chorismate_synt"/>
    <property type="match status" value="1"/>
</dbReference>
<dbReference type="InterPro" id="IPR000453">
    <property type="entry name" value="Chorismate_synth"/>
</dbReference>
<dbReference type="GO" id="GO:0008652">
    <property type="term" value="P:amino acid biosynthetic process"/>
    <property type="evidence" value="ECO:0007669"/>
    <property type="project" value="UniProtKB-KW"/>
</dbReference>
<keyword evidence="9" id="KW-1185">Reference proteome</keyword>
<evidence type="ECO:0000256" key="7">
    <source>
        <dbReference type="HAMAP-Rule" id="MF_00300"/>
    </source>
</evidence>
<dbReference type="GO" id="GO:0009073">
    <property type="term" value="P:aromatic amino acid family biosynthetic process"/>
    <property type="evidence" value="ECO:0007669"/>
    <property type="project" value="UniProtKB-KW"/>
</dbReference>
<evidence type="ECO:0000256" key="4">
    <source>
        <dbReference type="ARBA" id="ARBA00022605"/>
    </source>
</evidence>
<name>A0A0A7LCE2_9ARCH</name>
<dbReference type="EC" id="4.2.3.5" evidence="3 7"/>
<dbReference type="InterPro" id="IPR035904">
    <property type="entry name" value="Chorismate_synth_AroC_sf"/>
</dbReference>
<comment type="caution">
    <text evidence="7">Lacks conserved residue(s) required for the propagation of feature annotation.</text>
</comment>
<dbReference type="GeneID" id="24818643"/>